<organism evidence="1">
    <name type="scientific">Gaeumannomyces tritici (strain R3-111a-1)</name>
    <name type="common">Wheat and barley take-all root rot fungus</name>
    <name type="synonym">Gaeumannomyces graminis var. tritici</name>
    <dbReference type="NCBI Taxonomy" id="644352"/>
    <lineage>
        <taxon>Eukaryota</taxon>
        <taxon>Fungi</taxon>
        <taxon>Dikarya</taxon>
        <taxon>Ascomycota</taxon>
        <taxon>Pezizomycotina</taxon>
        <taxon>Sordariomycetes</taxon>
        <taxon>Sordariomycetidae</taxon>
        <taxon>Magnaporthales</taxon>
        <taxon>Magnaporthaceae</taxon>
        <taxon>Gaeumannomyces</taxon>
    </lineage>
</organism>
<keyword evidence="3" id="KW-1185">Reference proteome</keyword>
<gene>
    <name evidence="2" type="primary">20345274</name>
    <name evidence="1" type="ORF">GGTG_04816</name>
</gene>
<dbReference type="AlphaFoldDB" id="J3NU61"/>
<dbReference type="Proteomes" id="UP000006039">
    <property type="component" value="Unassembled WGS sequence"/>
</dbReference>
<dbReference type="eggNOG" id="ENOG502RN2S">
    <property type="taxonomic scope" value="Eukaryota"/>
</dbReference>
<dbReference type="RefSeq" id="XP_009220877.1">
    <property type="nucleotide sequence ID" value="XM_009222613.1"/>
</dbReference>
<accession>J3NU61</accession>
<name>J3NU61_GAET3</name>
<reference evidence="2" key="5">
    <citation type="submission" date="2018-04" db="UniProtKB">
        <authorList>
            <consortium name="EnsemblFungi"/>
        </authorList>
    </citation>
    <scope>IDENTIFICATION</scope>
    <source>
        <strain evidence="2">R3-111a-1</strain>
    </source>
</reference>
<reference evidence="1" key="3">
    <citation type="submission" date="2010-09" db="EMBL/GenBank/DDBJ databases">
        <title>Annotation of Gaeumannomyces graminis var. tritici R3-111a-1.</title>
        <authorList>
            <consortium name="The Broad Institute Genome Sequencing Platform"/>
            <person name="Ma L.-J."/>
            <person name="Dead R."/>
            <person name="Young S.K."/>
            <person name="Zeng Q."/>
            <person name="Gargeya S."/>
            <person name="Fitzgerald M."/>
            <person name="Haas B."/>
            <person name="Abouelleil A."/>
            <person name="Alvarado L."/>
            <person name="Arachchi H.M."/>
            <person name="Berlin A."/>
            <person name="Brown A."/>
            <person name="Chapman S.B."/>
            <person name="Chen Z."/>
            <person name="Dunbar C."/>
            <person name="Freedman E."/>
            <person name="Gearin G."/>
            <person name="Gellesch M."/>
            <person name="Goldberg J."/>
            <person name="Griggs A."/>
            <person name="Gujja S."/>
            <person name="Heiman D."/>
            <person name="Howarth C."/>
            <person name="Larson L."/>
            <person name="Lui A."/>
            <person name="MacDonald P.J.P."/>
            <person name="Mehta T."/>
            <person name="Montmayeur A."/>
            <person name="Murphy C."/>
            <person name="Neiman D."/>
            <person name="Pearson M."/>
            <person name="Priest M."/>
            <person name="Roberts A."/>
            <person name="Saif S."/>
            <person name="Shea T."/>
            <person name="Shenoy N."/>
            <person name="Sisk P."/>
            <person name="Stolte C."/>
            <person name="Sykes S."/>
            <person name="Yandava C."/>
            <person name="Wortman J."/>
            <person name="Nusbaum C."/>
            <person name="Birren B."/>
        </authorList>
    </citation>
    <scope>NUCLEOTIDE SEQUENCE</scope>
    <source>
        <strain evidence="1">R3-111a-1</strain>
    </source>
</reference>
<evidence type="ECO:0000313" key="2">
    <source>
        <dbReference type="EnsemblFungi" id="EJT79732"/>
    </source>
</evidence>
<reference evidence="2" key="4">
    <citation type="journal article" date="2015" name="G3 (Bethesda)">
        <title>Genome sequences of three phytopathogenic species of the Magnaporthaceae family of fungi.</title>
        <authorList>
            <person name="Okagaki L.H."/>
            <person name="Nunes C.C."/>
            <person name="Sailsbery J."/>
            <person name="Clay B."/>
            <person name="Brown D."/>
            <person name="John T."/>
            <person name="Oh Y."/>
            <person name="Young N."/>
            <person name="Fitzgerald M."/>
            <person name="Haas B.J."/>
            <person name="Zeng Q."/>
            <person name="Young S."/>
            <person name="Adiconis X."/>
            <person name="Fan L."/>
            <person name="Levin J.Z."/>
            <person name="Mitchell T.K."/>
            <person name="Okubara P.A."/>
            <person name="Farman M.L."/>
            <person name="Kohn L.M."/>
            <person name="Birren B."/>
            <person name="Ma L.-J."/>
            <person name="Dean R.A."/>
        </authorList>
    </citation>
    <scope>NUCLEOTIDE SEQUENCE</scope>
    <source>
        <strain evidence="2">R3-111a-1</strain>
    </source>
</reference>
<proteinExistence type="predicted"/>
<reference evidence="3" key="1">
    <citation type="submission" date="2010-07" db="EMBL/GenBank/DDBJ databases">
        <title>The genome sequence of Gaeumannomyces graminis var. tritici strain R3-111a-1.</title>
        <authorList>
            <consortium name="The Broad Institute Genome Sequencing Platform"/>
            <person name="Ma L.-J."/>
            <person name="Dead R."/>
            <person name="Young S."/>
            <person name="Zeng Q."/>
            <person name="Koehrsen M."/>
            <person name="Alvarado L."/>
            <person name="Berlin A."/>
            <person name="Chapman S.B."/>
            <person name="Chen Z."/>
            <person name="Freedman E."/>
            <person name="Gellesch M."/>
            <person name="Goldberg J."/>
            <person name="Griggs A."/>
            <person name="Gujja S."/>
            <person name="Heilman E.R."/>
            <person name="Heiman D."/>
            <person name="Hepburn T."/>
            <person name="Howarth C."/>
            <person name="Jen D."/>
            <person name="Larson L."/>
            <person name="Mehta T."/>
            <person name="Neiman D."/>
            <person name="Pearson M."/>
            <person name="Roberts A."/>
            <person name="Saif S."/>
            <person name="Shea T."/>
            <person name="Shenoy N."/>
            <person name="Sisk P."/>
            <person name="Stolte C."/>
            <person name="Sykes S."/>
            <person name="Walk T."/>
            <person name="White J."/>
            <person name="Yandava C."/>
            <person name="Haas B."/>
            <person name="Nusbaum C."/>
            <person name="Birren B."/>
        </authorList>
    </citation>
    <scope>NUCLEOTIDE SEQUENCE [LARGE SCALE GENOMIC DNA]</scope>
    <source>
        <strain evidence="3">R3-111a-1</strain>
    </source>
</reference>
<evidence type="ECO:0000313" key="3">
    <source>
        <dbReference type="Proteomes" id="UP000006039"/>
    </source>
</evidence>
<dbReference type="VEuPathDB" id="FungiDB:GGTG_04816"/>
<reference evidence="1" key="2">
    <citation type="submission" date="2010-07" db="EMBL/GenBank/DDBJ databases">
        <authorList>
            <consortium name="The Broad Institute Genome Sequencing Platform"/>
            <consortium name="Broad Institute Genome Sequencing Center for Infectious Disease"/>
            <person name="Ma L.-J."/>
            <person name="Dead R."/>
            <person name="Young S."/>
            <person name="Zeng Q."/>
            <person name="Koehrsen M."/>
            <person name="Alvarado L."/>
            <person name="Berlin A."/>
            <person name="Chapman S.B."/>
            <person name="Chen Z."/>
            <person name="Freedman E."/>
            <person name="Gellesch M."/>
            <person name="Goldberg J."/>
            <person name="Griggs A."/>
            <person name="Gujja S."/>
            <person name="Heilman E.R."/>
            <person name="Heiman D."/>
            <person name="Hepburn T."/>
            <person name="Howarth C."/>
            <person name="Jen D."/>
            <person name="Larson L."/>
            <person name="Mehta T."/>
            <person name="Neiman D."/>
            <person name="Pearson M."/>
            <person name="Roberts A."/>
            <person name="Saif S."/>
            <person name="Shea T."/>
            <person name="Shenoy N."/>
            <person name="Sisk P."/>
            <person name="Stolte C."/>
            <person name="Sykes S."/>
            <person name="Walk T."/>
            <person name="White J."/>
            <person name="Yandava C."/>
            <person name="Haas B."/>
            <person name="Nusbaum C."/>
            <person name="Birren B."/>
        </authorList>
    </citation>
    <scope>NUCLEOTIDE SEQUENCE</scope>
    <source>
        <strain evidence="1">R3-111a-1</strain>
    </source>
</reference>
<evidence type="ECO:0000313" key="1">
    <source>
        <dbReference type="EMBL" id="EJT79732.1"/>
    </source>
</evidence>
<sequence>MTYGTSMMPTFCPCISGSPLIKSRFAAARLRMDPPDDEQTTRRGQGTCRVTLHTAFSLLPRTNAAFTFPLVQDDLQLFDVISMLKGTYRHASHLGQNAMLNLHSDLTAFNFLNVNGDDDWDGCRDWVAQAFIRFYHAGWVFWTVQDSLNPPSTTSTGSVNSMARLLVPRKGAAPIEWEGACFHHVIGLSIEKPVLAEETPDWATTYYSDVPLATGEFLDRQHRHQGAVMLQDGTHTGLPYPWIRRGRRRAHRWENVCIS</sequence>
<dbReference type="HOGENOM" id="CLU_079107_0_0_1"/>
<dbReference type="OrthoDB" id="5120070at2759"/>
<dbReference type="GeneID" id="20345274"/>
<dbReference type="EnsemblFungi" id="EJT79732">
    <property type="protein sequence ID" value="EJT79732"/>
    <property type="gene ID" value="GGTG_04816"/>
</dbReference>
<protein>
    <submittedName>
        <fullName evidence="1 2">Uncharacterized protein</fullName>
    </submittedName>
</protein>
<dbReference type="EMBL" id="GL385396">
    <property type="protein sequence ID" value="EJT79732.1"/>
    <property type="molecule type" value="Genomic_DNA"/>
</dbReference>